<keyword evidence="2" id="KW-0964">Secreted</keyword>
<accession>X1SM21</accession>
<sequence length="129" mass="13914">VGGEGRDLLVGGGNNDVFRFDGLSDSYRTATENHTDRLIDYTAGEDTIDLSALGFTRLGDGYGGTLDVVVNEAKNLTYLKSYEADASGARFELSLVGDHSGYRDLNIVFAEPSEGEVIQLIGVANDFWL</sequence>
<evidence type="ECO:0000313" key="5">
    <source>
        <dbReference type="EMBL" id="GAI94107.1"/>
    </source>
</evidence>
<evidence type="ECO:0000256" key="3">
    <source>
        <dbReference type="ARBA" id="ARBA00022737"/>
    </source>
</evidence>
<gene>
    <name evidence="5" type="ORF">S12H4_34845</name>
</gene>
<feature type="domain" description="Peptidase M10 serralysin C-terminal" evidence="4">
    <location>
        <begin position="1"/>
        <end position="104"/>
    </location>
</feature>
<dbReference type="GO" id="GO:0005615">
    <property type="term" value="C:extracellular space"/>
    <property type="evidence" value="ECO:0007669"/>
    <property type="project" value="InterPro"/>
</dbReference>
<dbReference type="InterPro" id="IPR011049">
    <property type="entry name" value="Serralysin-like_metalloprot_C"/>
</dbReference>
<organism evidence="5">
    <name type="scientific">marine sediment metagenome</name>
    <dbReference type="NCBI Taxonomy" id="412755"/>
    <lineage>
        <taxon>unclassified sequences</taxon>
        <taxon>metagenomes</taxon>
        <taxon>ecological metagenomes</taxon>
    </lineage>
</organism>
<dbReference type="Pfam" id="PF08548">
    <property type="entry name" value="Peptidase_M10_C"/>
    <property type="match status" value="1"/>
</dbReference>
<dbReference type="Gene3D" id="2.150.10.10">
    <property type="entry name" value="Serralysin-like metalloprotease, C-terminal"/>
    <property type="match status" value="1"/>
</dbReference>
<reference evidence="5" key="1">
    <citation type="journal article" date="2014" name="Front. Microbiol.">
        <title>High frequency of phylogenetically diverse reductive dehalogenase-homologous genes in deep subseafloor sedimentary metagenomes.</title>
        <authorList>
            <person name="Kawai M."/>
            <person name="Futagami T."/>
            <person name="Toyoda A."/>
            <person name="Takaki Y."/>
            <person name="Nishi S."/>
            <person name="Hori S."/>
            <person name="Arai W."/>
            <person name="Tsubouchi T."/>
            <person name="Morono Y."/>
            <person name="Uchiyama I."/>
            <person name="Ito T."/>
            <person name="Fujiyama A."/>
            <person name="Inagaki F."/>
            <person name="Takami H."/>
        </authorList>
    </citation>
    <scope>NUCLEOTIDE SEQUENCE</scope>
    <source>
        <strain evidence="5">Expedition CK06-06</strain>
    </source>
</reference>
<protein>
    <recommendedName>
        <fullName evidence="4">Peptidase M10 serralysin C-terminal domain-containing protein</fullName>
    </recommendedName>
</protein>
<dbReference type="SUPFAM" id="SSF51120">
    <property type="entry name" value="beta-Roll"/>
    <property type="match status" value="1"/>
</dbReference>
<feature type="non-terminal residue" evidence="5">
    <location>
        <position position="1"/>
    </location>
</feature>
<evidence type="ECO:0000259" key="4">
    <source>
        <dbReference type="Pfam" id="PF08548"/>
    </source>
</evidence>
<proteinExistence type="predicted"/>
<dbReference type="GO" id="GO:0005509">
    <property type="term" value="F:calcium ion binding"/>
    <property type="evidence" value="ECO:0007669"/>
    <property type="project" value="InterPro"/>
</dbReference>
<dbReference type="AlphaFoldDB" id="X1SM21"/>
<name>X1SM21_9ZZZZ</name>
<comment type="subcellular location">
    <subcellularLocation>
        <location evidence="1">Secreted</location>
    </subcellularLocation>
</comment>
<dbReference type="InterPro" id="IPR013858">
    <property type="entry name" value="Peptidase_M10B_C"/>
</dbReference>
<evidence type="ECO:0000256" key="2">
    <source>
        <dbReference type="ARBA" id="ARBA00022525"/>
    </source>
</evidence>
<comment type="caution">
    <text evidence="5">The sequence shown here is derived from an EMBL/GenBank/DDBJ whole genome shotgun (WGS) entry which is preliminary data.</text>
</comment>
<dbReference type="EMBL" id="BARW01020652">
    <property type="protein sequence ID" value="GAI94107.1"/>
    <property type="molecule type" value="Genomic_DNA"/>
</dbReference>
<evidence type="ECO:0000256" key="1">
    <source>
        <dbReference type="ARBA" id="ARBA00004613"/>
    </source>
</evidence>
<keyword evidence="3" id="KW-0677">Repeat</keyword>